<dbReference type="AlphaFoldDB" id="A0A7R9LSI5"/>
<evidence type="ECO:0000256" key="2">
    <source>
        <dbReference type="ARBA" id="ARBA00023054"/>
    </source>
</evidence>
<dbReference type="GO" id="GO:0005737">
    <property type="term" value="C:cytoplasm"/>
    <property type="evidence" value="ECO:0007669"/>
    <property type="project" value="TreeGrafter"/>
</dbReference>
<dbReference type="PANTHER" id="PTHR19307">
    <property type="entry name" value="TUMOR PROTEIN D52"/>
    <property type="match status" value="1"/>
</dbReference>
<feature type="region of interest" description="Disordered" evidence="4">
    <location>
        <begin position="1"/>
        <end position="81"/>
    </location>
</feature>
<dbReference type="EMBL" id="CAJPVJ010002109">
    <property type="protein sequence ID" value="CAG2165788.1"/>
    <property type="molecule type" value="Genomic_DNA"/>
</dbReference>
<feature type="compositionally biased region" description="Low complexity" evidence="4">
    <location>
        <begin position="24"/>
        <end position="38"/>
    </location>
</feature>
<accession>A0A7R9LSI5</accession>
<feature type="region of interest" description="Disordered" evidence="4">
    <location>
        <begin position="322"/>
        <end position="368"/>
    </location>
</feature>
<keyword evidence="6" id="KW-1185">Reference proteome</keyword>
<dbReference type="PANTHER" id="PTHR19307:SF14">
    <property type="entry name" value="TUMOR PROTEIN D52"/>
    <property type="match status" value="1"/>
</dbReference>
<feature type="compositionally biased region" description="Polar residues" evidence="4">
    <location>
        <begin position="46"/>
        <end position="56"/>
    </location>
</feature>
<name>A0A7R9LSI5_9ACAR</name>
<comment type="similarity">
    <text evidence="1">Belongs to the TPD52 family.</text>
</comment>
<dbReference type="Pfam" id="PF04201">
    <property type="entry name" value="TPD52"/>
    <property type="match status" value="3"/>
</dbReference>
<feature type="coiled-coil region" evidence="3">
    <location>
        <begin position="129"/>
        <end position="156"/>
    </location>
</feature>
<keyword evidence="2 3" id="KW-0175">Coiled coil</keyword>
<evidence type="ECO:0000256" key="1">
    <source>
        <dbReference type="ARBA" id="ARBA00005702"/>
    </source>
</evidence>
<feature type="compositionally biased region" description="Polar residues" evidence="4">
    <location>
        <begin position="322"/>
        <end position="360"/>
    </location>
</feature>
<organism evidence="5">
    <name type="scientific">Oppiella nova</name>
    <dbReference type="NCBI Taxonomy" id="334625"/>
    <lineage>
        <taxon>Eukaryota</taxon>
        <taxon>Metazoa</taxon>
        <taxon>Ecdysozoa</taxon>
        <taxon>Arthropoda</taxon>
        <taxon>Chelicerata</taxon>
        <taxon>Arachnida</taxon>
        <taxon>Acari</taxon>
        <taxon>Acariformes</taxon>
        <taxon>Sarcoptiformes</taxon>
        <taxon>Oribatida</taxon>
        <taxon>Brachypylina</taxon>
        <taxon>Oppioidea</taxon>
        <taxon>Oppiidae</taxon>
        <taxon>Oppiella</taxon>
    </lineage>
</organism>
<evidence type="ECO:0000256" key="4">
    <source>
        <dbReference type="SAM" id="MobiDB-lite"/>
    </source>
</evidence>
<dbReference type="Proteomes" id="UP000728032">
    <property type="component" value="Unassembled WGS sequence"/>
</dbReference>
<reference evidence="5" key="1">
    <citation type="submission" date="2020-11" db="EMBL/GenBank/DDBJ databases">
        <authorList>
            <person name="Tran Van P."/>
        </authorList>
    </citation>
    <scope>NUCLEOTIDE SEQUENCE</scope>
</reference>
<proteinExistence type="inferred from homology"/>
<dbReference type="OrthoDB" id="10000687at2759"/>
<protein>
    <recommendedName>
        <fullName evidence="7">Tumor protein D54</fullName>
    </recommendedName>
</protein>
<dbReference type="EMBL" id="OC916934">
    <property type="protein sequence ID" value="CAD7645668.1"/>
    <property type="molecule type" value="Genomic_DNA"/>
</dbReference>
<sequence>MSWTASPLNPRPLASIHSDIPSMSSKKANNSKSKSNANKTDKRAQSLAQDNRNGSLRSADYDELSTGDELKPEPLDPEKYETFRRIASAEESEELDTFYNASSDDGYDLTHETGNDLSGMDPIRREQLQEEWRLELAKTEEEIQTLRQVLTSKVQRAHELKRKLGITVWKEFREDMEQGIKNIQETTAYKETSDKIVEWNTVIQSAPISGLGIFSAPAYQKTSDAVKTATEKTSSVFGSLGGSVARKLGEVKNSNAFKSFEERVGSAVTNVKTSDAVKTATEKTSSVFGSLGGSVARKLGEVKNSNAFKSFEERVGSAVTNVKSKMSTSRSNSTNSFEDALNSTERKSSLNATSPITSPTIPEDRPIS</sequence>
<feature type="compositionally biased region" description="Basic and acidic residues" evidence="4">
    <location>
        <begin position="68"/>
        <end position="81"/>
    </location>
</feature>
<evidence type="ECO:0000256" key="3">
    <source>
        <dbReference type="SAM" id="Coils"/>
    </source>
</evidence>
<gene>
    <name evidence="5" type="ORF">ONB1V03_LOCUS5326</name>
</gene>
<evidence type="ECO:0000313" key="6">
    <source>
        <dbReference type="Proteomes" id="UP000728032"/>
    </source>
</evidence>
<dbReference type="InterPro" id="IPR007327">
    <property type="entry name" value="TPD52"/>
</dbReference>
<evidence type="ECO:0000313" key="5">
    <source>
        <dbReference type="EMBL" id="CAD7645668.1"/>
    </source>
</evidence>
<evidence type="ECO:0008006" key="7">
    <source>
        <dbReference type="Google" id="ProtNLM"/>
    </source>
</evidence>